<evidence type="ECO:0000313" key="2">
    <source>
        <dbReference type="EMBL" id="SDM53488.1"/>
    </source>
</evidence>
<organism evidence="2 3">
    <name type="scientific">Halogranum gelatinilyticum</name>
    <dbReference type="NCBI Taxonomy" id="660521"/>
    <lineage>
        <taxon>Archaea</taxon>
        <taxon>Methanobacteriati</taxon>
        <taxon>Methanobacteriota</taxon>
        <taxon>Stenosarchaea group</taxon>
        <taxon>Halobacteria</taxon>
        <taxon>Halobacteriales</taxon>
        <taxon>Haloferacaceae</taxon>
    </lineage>
</organism>
<dbReference type="SUPFAM" id="SSF50475">
    <property type="entry name" value="FMN-binding split barrel"/>
    <property type="match status" value="1"/>
</dbReference>
<feature type="region of interest" description="Disordered" evidence="1">
    <location>
        <begin position="80"/>
        <end position="100"/>
    </location>
</feature>
<dbReference type="EMBL" id="FNHL01000002">
    <property type="protein sequence ID" value="SDM53488.1"/>
    <property type="molecule type" value="Genomic_DNA"/>
</dbReference>
<dbReference type="AlphaFoldDB" id="A0A1G9U0S9"/>
<dbReference type="OrthoDB" id="139492at2157"/>
<gene>
    <name evidence="2" type="ORF">SAMN04487949_1990</name>
</gene>
<evidence type="ECO:0008006" key="4">
    <source>
        <dbReference type="Google" id="ProtNLM"/>
    </source>
</evidence>
<evidence type="ECO:0000256" key="1">
    <source>
        <dbReference type="SAM" id="MobiDB-lite"/>
    </source>
</evidence>
<reference evidence="3" key="1">
    <citation type="submission" date="2016-10" db="EMBL/GenBank/DDBJ databases">
        <authorList>
            <person name="Varghese N."/>
            <person name="Submissions S."/>
        </authorList>
    </citation>
    <scope>NUCLEOTIDE SEQUENCE [LARGE SCALE GENOMIC DNA]</scope>
    <source>
        <strain evidence="3">CGMCC 1.10119</strain>
    </source>
</reference>
<sequence length="156" mass="17767">MEQQSTAKFSGVWSPEEVADFLTETTVPIRISCRTPRDDLWMLSLWYEYVDGEFRCATGKDADIVEFLQSTEEVAFEVSTNDPPYRGVRGRGTASLGPDEDKQQLRALLERYLGGTDSSLARSLLAPEREEVRIRITPEKLYSWDFSERMGESNDA</sequence>
<keyword evidence="3" id="KW-1185">Reference proteome</keyword>
<protein>
    <recommendedName>
        <fullName evidence="4">Pyridoxamine 5'-phosphate oxidase</fullName>
    </recommendedName>
</protein>
<dbReference type="InterPro" id="IPR012349">
    <property type="entry name" value="Split_barrel_FMN-bd"/>
</dbReference>
<accession>A0A1G9U0S9</accession>
<proteinExistence type="predicted"/>
<dbReference type="STRING" id="660521.SAMN04487949_1990"/>
<dbReference type="Proteomes" id="UP000199451">
    <property type="component" value="Unassembled WGS sequence"/>
</dbReference>
<dbReference type="Gene3D" id="2.30.110.10">
    <property type="entry name" value="Electron Transport, Fmn-binding Protein, Chain A"/>
    <property type="match status" value="1"/>
</dbReference>
<dbReference type="RefSeq" id="WP_089697225.1">
    <property type="nucleotide sequence ID" value="NZ_FNHL01000002.1"/>
</dbReference>
<name>A0A1G9U0S9_9EURY</name>
<evidence type="ECO:0000313" key="3">
    <source>
        <dbReference type="Proteomes" id="UP000199451"/>
    </source>
</evidence>